<organism evidence="2 3">
    <name type="scientific">Phialocephala subalpina</name>
    <dbReference type="NCBI Taxonomy" id="576137"/>
    <lineage>
        <taxon>Eukaryota</taxon>
        <taxon>Fungi</taxon>
        <taxon>Dikarya</taxon>
        <taxon>Ascomycota</taxon>
        <taxon>Pezizomycotina</taxon>
        <taxon>Leotiomycetes</taxon>
        <taxon>Helotiales</taxon>
        <taxon>Mollisiaceae</taxon>
        <taxon>Phialocephala</taxon>
        <taxon>Phialocephala fortinii species complex</taxon>
    </lineage>
</organism>
<dbReference type="EMBL" id="FJOG01000034">
    <property type="protein sequence ID" value="CZR66096.1"/>
    <property type="molecule type" value="Genomic_DNA"/>
</dbReference>
<name>A0A1L7XMC1_9HELO</name>
<feature type="signal peptide" evidence="1">
    <location>
        <begin position="1"/>
        <end position="18"/>
    </location>
</feature>
<dbReference type="AlphaFoldDB" id="A0A1L7XMC1"/>
<evidence type="ECO:0000313" key="3">
    <source>
        <dbReference type="Proteomes" id="UP000184330"/>
    </source>
</evidence>
<feature type="chain" id="PRO_5012521485" description="Apple domain-containing protein" evidence="1">
    <location>
        <begin position="19"/>
        <end position="205"/>
    </location>
</feature>
<evidence type="ECO:0008006" key="4">
    <source>
        <dbReference type="Google" id="ProtNLM"/>
    </source>
</evidence>
<keyword evidence="1" id="KW-0732">Signal</keyword>
<accession>A0A1L7XMC1</accession>
<dbReference type="Proteomes" id="UP000184330">
    <property type="component" value="Unassembled WGS sequence"/>
</dbReference>
<keyword evidence="3" id="KW-1185">Reference proteome</keyword>
<dbReference type="OrthoDB" id="3899536at2759"/>
<reference evidence="2 3" key="1">
    <citation type="submission" date="2016-03" db="EMBL/GenBank/DDBJ databases">
        <authorList>
            <person name="Ploux O."/>
        </authorList>
    </citation>
    <scope>NUCLEOTIDE SEQUENCE [LARGE SCALE GENOMIC DNA]</scope>
    <source>
        <strain evidence="2 3">UAMH 11012</strain>
    </source>
</reference>
<sequence length="205" mass="22146">MHFITLASLLLLLSSALAGPVVERDNYNDMDGGFDIFQDANSRFEGAICKSQITTRQFPNLVIPPNFRGGCVRYYQGVDMTGVVTEVDLYFPKIKSACDCISACLSAPLSCTNWVFKHTFVPNLDSGRRSCTLYSSPNLPTNVTLVYDLHNATGLGFSTGYQLLQPGNNPQAGGGAPLAVLANGQQDPFAVSGFLTQDVNGKQYC</sequence>
<evidence type="ECO:0000256" key="1">
    <source>
        <dbReference type="SAM" id="SignalP"/>
    </source>
</evidence>
<protein>
    <recommendedName>
        <fullName evidence="4">Apple domain-containing protein</fullName>
    </recommendedName>
</protein>
<proteinExistence type="predicted"/>
<gene>
    <name evidence="2" type="ORF">PAC_15997</name>
</gene>
<evidence type="ECO:0000313" key="2">
    <source>
        <dbReference type="EMBL" id="CZR66096.1"/>
    </source>
</evidence>